<gene>
    <name evidence="2" type="ORF">FPOG_00226</name>
</gene>
<dbReference type="SUPFAM" id="SSF53448">
    <property type="entry name" value="Nucleotide-diphospho-sugar transferases"/>
    <property type="match status" value="1"/>
</dbReference>
<dbReference type="Proteomes" id="UP000005809">
    <property type="component" value="Unassembled WGS sequence"/>
</dbReference>
<evidence type="ECO:0000313" key="2">
    <source>
        <dbReference type="EMBL" id="EKA93511.1"/>
    </source>
</evidence>
<dbReference type="Gene3D" id="3.40.50.1110">
    <property type="entry name" value="SGNH hydrolase"/>
    <property type="match status" value="1"/>
</dbReference>
<reference evidence="2 3" key="1">
    <citation type="submission" date="2012-05" db="EMBL/GenBank/DDBJ databases">
        <title>The Genome Sequence of Fusobacterium periodontium Oral Taxon 201 Strain D10.</title>
        <authorList>
            <consortium name="The Broad Institute Genome Sequencing Platform"/>
            <consortium name="The Broad Institute Genome Sequencing Center for Infectious Disease"/>
            <person name="Earl A."/>
            <person name="Ward D."/>
            <person name="Feldgarden M."/>
            <person name="Gevers D."/>
            <person name="Strauss J."/>
            <person name="Sibley C."/>
            <person name="White A."/>
            <person name="Ambrose C.E."/>
            <person name="Allen-Vercoe E."/>
            <person name="Walker B."/>
            <person name="Young S.K."/>
            <person name="Zeng Q."/>
            <person name="Gargeya S."/>
            <person name="Fitzgerald M."/>
            <person name="Haas B."/>
            <person name="Abouelleil A."/>
            <person name="Alvarado L."/>
            <person name="Arachchi H.M."/>
            <person name="Berlin A.M."/>
            <person name="Chapman S.B."/>
            <person name="Goldberg J."/>
            <person name="Griggs A."/>
            <person name="Gujja S."/>
            <person name="Hansen M."/>
            <person name="Howarth C."/>
            <person name="Imamovic A."/>
            <person name="Larimer J."/>
            <person name="McCowan C."/>
            <person name="Montmayeur A."/>
            <person name="Murphy C."/>
            <person name="Neiman D."/>
            <person name="Pearson M."/>
            <person name="Priest M."/>
            <person name="Roberts A."/>
            <person name="Saif S."/>
            <person name="Shea T."/>
            <person name="Sisk P."/>
            <person name="Sykes S."/>
            <person name="Wortman J."/>
            <person name="Nusbaum C."/>
            <person name="Birren B."/>
        </authorList>
    </citation>
    <scope>NUCLEOTIDE SEQUENCE [LARGE SCALE GENOMIC DNA]</scope>
    <source>
        <strain evidence="2 3">D10</strain>
    </source>
</reference>
<dbReference type="PATRIC" id="fig|620833.3.peg.1230"/>
<dbReference type="SUPFAM" id="SSF52266">
    <property type="entry name" value="SGNH hydrolase"/>
    <property type="match status" value="1"/>
</dbReference>
<sequence>MSFIAIIPMISSNNDILEKKEILMLGEYPLAVFTIKMLKKIKECSKIIVITNSLEYKFIVEQWDIAVLMVSNSPDYKKILGNFLESTKNFGIFSPLFPFRDEKIVKKAFSLFKKNQKNIDFLVSEKIKFKEELLDFNKAFLFGKIEKYLKETDTCEEKMLVYPLVEEDSIVIKDRISFELAISIYNKRKSQKILEEKIKKRIKEKYKLFTEAADITLVGHSIFDNWNLKKLKNKKVSNLGIGGISTEQYQKFIFDQKKIKGKREIFVIIAGTNDIVNKNLSYLKISEQINKLIDSIYENYREAKVFLVETPSVAFRIDRKKEEIFLLNKVIQKSLRKEVQYIPVNSYLVDTFGNLKLEYTYDGLHFTKEAYKKLKEILEKEIKI</sequence>
<evidence type="ECO:0000259" key="1">
    <source>
        <dbReference type="Pfam" id="PF13472"/>
    </source>
</evidence>
<dbReference type="InterPro" id="IPR029044">
    <property type="entry name" value="Nucleotide-diphossugar_trans"/>
</dbReference>
<organism evidence="2 3">
    <name type="scientific">Fusobacterium periodonticum D10</name>
    <dbReference type="NCBI Taxonomy" id="620833"/>
    <lineage>
        <taxon>Bacteria</taxon>
        <taxon>Fusobacteriati</taxon>
        <taxon>Fusobacteriota</taxon>
        <taxon>Fusobacteriia</taxon>
        <taxon>Fusobacteriales</taxon>
        <taxon>Fusobacteriaceae</taxon>
        <taxon>Fusobacterium</taxon>
    </lineage>
</organism>
<dbReference type="InterPro" id="IPR036514">
    <property type="entry name" value="SGNH_hydro_sf"/>
</dbReference>
<proteinExistence type="predicted"/>
<evidence type="ECO:0000313" key="3">
    <source>
        <dbReference type="Proteomes" id="UP000005809"/>
    </source>
</evidence>
<dbReference type="EMBL" id="ACIF01000219">
    <property type="protein sequence ID" value="EKA93511.1"/>
    <property type="molecule type" value="Genomic_DNA"/>
</dbReference>
<dbReference type="RefSeq" id="WP_005967427.1">
    <property type="nucleotide sequence ID" value="NZ_JH815384.1"/>
</dbReference>
<dbReference type="InterPro" id="IPR013830">
    <property type="entry name" value="SGNH_hydro"/>
</dbReference>
<accession>K1GPJ2</accession>
<dbReference type="Pfam" id="PF13472">
    <property type="entry name" value="Lipase_GDSL_2"/>
    <property type="match status" value="1"/>
</dbReference>
<protein>
    <recommendedName>
        <fullName evidence="1">SGNH hydrolase-type esterase domain-containing protein</fullName>
    </recommendedName>
</protein>
<comment type="caution">
    <text evidence="2">The sequence shown here is derived from an EMBL/GenBank/DDBJ whole genome shotgun (WGS) entry which is preliminary data.</text>
</comment>
<dbReference type="AlphaFoldDB" id="K1GPJ2"/>
<dbReference type="Gene3D" id="3.90.550.10">
    <property type="entry name" value="Spore Coat Polysaccharide Biosynthesis Protein SpsA, Chain A"/>
    <property type="match status" value="1"/>
</dbReference>
<dbReference type="HOGENOM" id="CLU_660110_0_0_0"/>
<name>K1GPJ2_9FUSO</name>
<feature type="domain" description="SGNH hydrolase-type esterase" evidence="1">
    <location>
        <begin position="231"/>
        <end position="372"/>
    </location>
</feature>